<dbReference type="HOGENOM" id="CLU_007383_9_2_1"/>
<evidence type="ECO:0000256" key="1">
    <source>
        <dbReference type="ARBA" id="ARBA00023002"/>
    </source>
</evidence>
<dbReference type="Gene3D" id="3.40.50.720">
    <property type="entry name" value="NAD(P)-binding Rossmann-like Domain"/>
    <property type="match status" value="1"/>
</dbReference>
<evidence type="ECO:0000259" key="3">
    <source>
        <dbReference type="Pfam" id="PF01370"/>
    </source>
</evidence>
<name>G9N5H7_HYPVG</name>
<organism evidence="4 5">
    <name type="scientific">Hypocrea virens (strain Gv29-8 / FGSC 10586)</name>
    <name type="common">Gliocladium virens</name>
    <name type="synonym">Trichoderma virens</name>
    <dbReference type="NCBI Taxonomy" id="413071"/>
    <lineage>
        <taxon>Eukaryota</taxon>
        <taxon>Fungi</taxon>
        <taxon>Dikarya</taxon>
        <taxon>Ascomycota</taxon>
        <taxon>Pezizomycotina</taxon>
        <taxon>Sordariomycetes</taxon>
        <taxon>Hypocreomycetidae</taxon>
        <taxon>Hypocreales</taxon>
        <taxon>Hypocreaceae</taxon>
        <taxon>Trichoderma</taxon>
    </lineage>
</organism>
<dbReference type="STRING" id="413071.G9N5H7"/>
<dbReference type="PANTHER" id="PTHR10366">
    <property type="entry name" value="NAD DEPENDENT EPIMERASE/DEHYDRATASE"/>
    <property type="match status" value="1"/>
</dbReference>
<dbReference type="OrthoDB" id="2735536at2759"/>
<dbReference type="Proteomes" id="UP000007115">
    <property type="component" value="Unassembled WGS sequence"/>
</dbReference>
<dbReference type="InterPro" id="IPR036291">
    <property type="entry name" value="NAD(P)-bd_dom_sf"/>
</dbReference>
<keyword evidence="5" id="KW-1185">Reference proteome</keyword>
<reference evidence="4 5" key="1">
    <citation type="journal article" date="2011" name="Genome Biol.">
        <title>Comparative genome sequence analysis underscores mycoparasitism as the ancestral life style of Trichoderma.</title>
        <authorList>
            <person name="Kubicek C.P."/>
            <person name="Herrera-Estrella A."/>
            <person name="Seidl-Seiboth V."/>
            <person name="Martinez D.A."/>
            <person name="Druzhinina I.S."/>
            <person name="Thon M."/>
            <person name="Zeilinger S."/>
            <person name="Casas-Flores S."/>
            <person name="Horwitz B.A."/>
            <person name="Mukherjee P.K."/>
            <person name="Mukherjee M."/>
            <person name="Kredics L."/>
            <person name="Alcaraz L.D."/>
            <person name="Aerts A."/>
            <person name="Antal Z."/>
            <person name="Atanasova L."/>
            <person name="Cervantes-Badillo M.G."/>
            <person name="Challacombe J."/>
            <person name="Chertkov O."/>
            <person name="McCluskey K."/>
            <person name="Coulpier F."/>
            <person name="Deshpande N."/>
            <person name="von Doehren H."/>
            <person name="Ebbole D.J."/>
            <person name="Esquivel-Naranjo E.U."/>
            <person name="Fekete E."/>
            <person name="Flipphi M."/>
            <person name="Glaser F."/>
            <person name="Gomez-Rodriguez E.Y."/>
            <person name="Gruber S."/>
            <person name="Han C."/>
            <person name="Henrissat B."/>
            <person name="Hermosa R."/>
            <person name="Hernandez-Onate M."/>
            <person name="Karaffa L."/>
            <person name="Kosti I."/>
            <person name="Le Crom S."/>
            <person name="Lindquist E."/>
            <person name="Lucas S."/>
            <person name="Luebeck M."/>
            <person name="Luebeck P.S."/>
            <person name="Margeot A."/>
            <person name="Metz B."/>
            <person name="Misra M."/>
            <person name="Nevalainen H."/>
            <person name="Omann M."/>
            <person name="Packer N."/>
            <person name="Perrone G."/>
            <person name="Uresti-Rivera E.E."/>
            <person name="Salamov A."/>
            <person name="Schmoll M."/>
            <person name="Seiboth B."/>
            <person name="Shapiro H."/>
            <person name="Sukno S."/>
            <person name="Tamayo-Ramos J.A."/>
            <person name="Tisch D."/>
            <person name="Wiest A."/>
            <person name="Wilkinson H.H."/>
            <person name="Zhang M."/>
            <person name="Coutinho P.M."/>
            <person name="Kenerley C.M."/>
            <person name="Monte E."/>
            <person name="Baker S.E."/>
            <person name="Grigoriev I.V."/>
        </authorList>
    </citation>
    <scope>NUCLEOTIDE SEQUENCE [LARGE SCALE GENOMIC DNA]</scope>
    <source>
        <strain evidence="5">Gv29-8 / FGSC 10586</strain>
    </source>
</reference>
<dbReference type="PANTHER" id="PTHR10366:SF564">
    <property type="entry name" value="STEROL-4-ALPHA-CARBOXYLATE 3-DEHYDROGENASE, DECARBOXYLATING"/>
    <property type="match status" value="1"/>
</dbReference>
<sequence>MAGELVLITGATGMIGFRTLVFLLEAGYKVRAAVRNQAGFDKISQLKPVTPYASQLTSVIVPDITVPGAYDEAVKGVEYIVHIASPLASNAPPGIDYETYMIQPAIQGTIGILESATKATGIKKVVITGSILSLGTPQTLGSGTYINEETRTPTPHGPFENVIQAYSASKATAFNKTKEFIAERKPSFGVHHIFPVYVLGRDDTVTTAEQIVKGTNNMLMGPLLGSQRPPIPGGSVHVDDVARLHVLALDPKVEGNEDFLAASHPLEKFEWNESPKFIRKHFPQAAADGLFKLEAVEKVVTLDSKVDSTKAEKLFGFKFKTFEEQVQSVVGHYLELLGKN</sequence>
<comment type="caution">
    <text evidence="4">The sequence shown here is derived from an EMBL/GenBank/DDBJ whole genome shotgun (WGS) entry which is preliminary data.</text>
</comment>
<feature type="domain" description="NAD-dependent epimerase/dehydratase" evidence="3">
    <location>
        <begin position="6"/>
        <end position="255"/>
    </location>
</feature>
<protein>
    <recommendedName>
        <fullName evidence="3">NAD-dependent epimerase/dehydratase domain-containing protein</fullName>
    </recommendedName>
</protein>
<proteinExistence type="inferred from homology"/>
<dbReference type="GeneID" id="25789835"/>
<comment type="similarity">
    <text evidence="2">Belongs to the NAD(P)-dependent epimerase/dehydratase family. Dihydroflavonol-4-reductase subfamily.</text>
</comment>
<dbReference type="OMA" id="YVIHVGS"/>
<evidence type="ECO:0000313" key="4">
    <source>
        <dbReference type="EMBL" id="EHK18022.1"/>
    </source>
</evidence>
<dbReference type="GO" id="GO:0016616">
    <property type="term" value="F:oxidoreductase activity, acting on the CH-OH group of donors, NAD or NADP as acceptor"/>
    <property type="evidence" value="ECO:0007669"/>
    <property type="project" value="TreeGrafter"/>
</dbReference>
<evidence type="ECO:0000313" key="5">
    <source>
        <dbReference type="Proteomes" id="UP000007115"/>
    </source>
</evidence>
<dbReference type="InterPro" id="IPR001509">
    <property type="entry name" value="Epimerase_deHydtase"/>
</dbReference>
<dbReference type="AlphaFoldDB" id="G9N5H7"/>
<gene>
    <name evidence="4" type="ORF">TRIVIDRAFT_194484</name>
</gene>
<dbReference type="VEuPathDB" id="FungiDB:TRIVIDRAFT_194484"/>
<evidence type="ECO:0000256" key="2">
    <source>
        <dbReference type="ARBA" id="ARBA00023445"/>
    </source>
</evidence>
<dbReference type="eggNOG" id="KOG1502">
    <property type="taxonomic scope" value="Eukaryota"/>
</dbReference>
<accession>G9N5H7</accession>
<dbReference type="InterPro" id="IPR050425">
    <property type="entry name" value="NAD(P)_dehydrat-like"/>
</dbReference>
<dbReference type="InParanoid" id="G9N5H7"/>
<dbReference type="EMBL" id="ABDF02000087">
    <property type="protein sequence ID" value="EHK18022.1"/>
    <property type="molecule type" value="Genomic_DNA"/>
</dbReference>
<keyword evidence="1" id="KW-0560">Oxidoreductase</keyword>
<dbReference type="Pfam" id="PF01370">
    <property type="entry name" value="Epimerase"/>
    <property type="match status" value="1"/>
</dbReference>
<dbReference type="RefSeq" id="XP_013952222.1">
    <property type="nucleotide sequence ID" value="XM_014096747.1"/>
</dbReference>
<dbReference type="SUPFAM" id="SSF51735">
    <property type="entry name" value="NAD(P)-binding Rossmann-fold domains"/>
    <property type="match status" value="1"/>
</dbReference>